<keyword evidence="2" id="KW-1185">Reference proteome</keyword>
<organism evidence="1 2">
    <name type="scientific">Stentor coeruleus</name>
    <dbReference type="NCBI Taxonomy" id="5963"/>
    <lineage>
        <taxon>Eukaryota</taxon>
        <taxon>Sar</taxon>
        <taxon>Alveolata</taxon>
        <taxon>Ciliophora</taxon>
        <taxon>Postciliodesmatophora</taxon>
        <taxon>Heterotrichea</taxon>
        <taxon>Heterotrichida</taxon>
        <taxon>Stentoridae</taxon>
        <taxon>Stentor</taxon>
    </lineage>
</organism>
<sequence length="245" mass="28085">MITEFKTPEKPYQYCQDEEMSTAKRNTELIFSNSASKSRRSWLSERRYTSNDPNIFDTIIPISEDQEFEIKSKNLLTYEPKHSRKISHTRQKSIGDFDEIPKQELRKEASTRNTSKAISMCTEDSRSPCHIRNASDADSVIYVAPEEIKKASVDIKVGISQMAKENTCESVRSSLAMLENTPSSVFCRFCKVDVHTTIEFYNTRVPGGFLRMFSSIFTCCNGPVWLNNYKVHKCPKCSLVLAKCR</sequence>
<dbReference type="OrthoDB" id="322596at2759"/>
<dbReference type="AlphaFoldDB" id="A0A1R2CLL0"/>
<comment type="caution">
    <text evidence="1">The sequence shown here is derived from an EMBL/GenBank/DDBJ whole genome shotgun (WGS) entry which is preliminary data.</text>
</comment>
<gene>
    <name evidence="1" type="ORF">SteCoe_7886</name>
</gene>
<proteinExistence type="predicted"/>
<dbReference type="Proteomes" id="UP000187209">
    <property type="component" value="Unassembled WGS sequence"/>
</dbReference>
<accession>A0A1R2CLL0</accession>
<evidence type="ECO:0000313" key="2">
    <source>
        <dbReference type="Proteomes" id="UP000187209"/>
    </source>
</evidence>
<name>A0A1R2CLL0_9CILI</name>
<dbReference type="EMBL" id="MPUH01000115">
    <property type="protein sequence ID" value="OMJ89897.1"/>
    <property type="molecule type" value="Genomic_DNA"/>
</dbReference>
<evidence type="ECO:0008006" key="3">
    <source>
        <dbReference type="Google" id="ProtNLM"/>
    </source>
</evidence>
<protein>
    <recommendedName>
        <fullName evidence="3">LITAF domain-containing protein</fullName>
    </recommendedName>
</protein>
<evidence type="ECO:0000313" key="1">
    <source>
        <dbReference type="EMBL" id="OMJ89897.1"/>
    </source>
</evidence>
<reference evidence="1 2" key="1">
    <citation type="submission" date="2016-11" db="EMBL/GenBank/DDBJ databases">
        <title>The macronuclear genome of Stentor coeruleus: a giant cell with tiny introns.</title>
        <authorList>
            <person name="Slabodnick M."/>
            <person name="Ruby J.G."/>
            <person name="Reiff S.B."/>
            <person name="Swart E.C."/>
            <person name="Gosai S."/>
            <person name="Prabakaran S."/>
            <person name="Witkowska E."/>
            <person name="Larue G.E."/>
            <person name="Fisher S."/>
            <person name="Freeman R.M."/>
            <person name="Gunawardena J."/>
            <person name="Chu W."/>
            <person name="Stover N.A."/>
            <person name="Gregory B.D."/>
            <person name="Nowacki M."/>
            <person name="Derisi J."/>
            <person name="Roy S.W."/>
            <person name="Marshall W.F."/>
            <person name="Sood P."/>
        </authorList>
    </citation>
    <scope>NUCLEOTIDE SEQUENCE [LARGE SCALE GENOMIC DNA]</scope>
    <source>
        <strain evidence="1">WM001</strain>
    </source>
</reference>